<keyword evidence="3 5" id="KW-0862">Zinc</keyword>
<accession>A0A1I1J596</accession>
<evidence type="ECO:0000313" key="9">
    <source>
        <dbReference type="Proteomes" id="UP000199438"/>
    </source>
</evidence>
<dbReference type="Pfam" id="PF08240">
    <property type="entry name" value="ADH_N"/>
    <property type="match status" value="1"/>
</dbReference>
<dbReference type="GO" id="GO:0008106">
    <property type="term" value="F:alcohol dehydrogenase (NADP+) activity"/>
    <property type="evidence" value="ECO:0007669"/>
    <property type="project" value="UniProtKB-ARBA"/>
</dbReference>
<name>A0A1I1J596_9FLAO</name>
<feature type="domain" description="Alcohol dehydrogenase-like N-terminal" evidence="7">
    <location>
        <begin position="31"/>
        <end position="149"/>
    </location>
</feature>
<dbReference type="InterPro" id="IPR011032">
    <property type="entry name" value="GroES-like_sf"/>
</dbReference>
<dbReference type="InterPro" id="IPR036291">
    <property type="entry name" value="NAD(P)-bd_dom_sf"/>
</dbReference>
<evidence type="ECO:0000313" key="8">
    <source>
        <dbReference type="EMBL" id="SFC41778.1"/>
    </source>
</evidence>
<reference evidence="9" key="1">
    <citation type="submission" date="2016-10" db="EMBL/GenBank/DDBJ databases">
        <authorList>
            <person name="Varghese N."/>
            <person name="Submissions S."/>
        </authorList>
    </citation>
    <scope>NUCLEOTIDE SEQUENCE [LARGE SCALE GENOMIC DNA]</scope>
    <source>
        <strain evidence="9">DSM 24499</strain>
    </source>
</reference>
<dbReference type="SUPFAM" id="SSF51735">
    <property type="entry name" value="NAD(P)-binding Rossmann-fold domains"/>
    <property type="match status" value="1"/>
</dbReference>
<dbReference type="Proteomes" id="UP000199438">
    <property type="component" value="Unassembled WGS sequence"/>
</dbReference>
<gene>
    <name evidence="8" type="ORF">SAMN04487907_104121</name>
</gene>
<keyword evidence="2 5" id="KW-0479">Metal-binding</keyword>
<dbReference type="SUPFAM" id="SSF50129">
    <property type="entry name" value="GroES-like"/>
    <property type="match status" value="1"/>
</dbReference>
<dbReference type="GO" id="GO:0008270">
    <property type="term" value="F:zinc ion binding"/>
    <property type="evidence" value="ECO:0007669"/>
    <property type="project" value="InterPro"/>
</dbReference>
<evidence type="ECO:0000259" key="6">
    <source>
        <dbReference type="Pfam" id="PF00107"/>
    </source>
</evidence>
<dbReference type="RefSeq" id="WP_092542579.1">
    <property type="nucleotide sequence ID" value="NZ_FOKV01000004.1"/>
</dbReference>
<dbReference type="InterPro" id="IPR002328">
    <property type="entry name" value="ADH_Zn_CS"/>
</dbReference>
<dbReference type="InterPro" id="IPR029752">
    <property type="entry name" value="D-isomer_DH_CS1"/>
</dbReference>
<dbReference type="PROSITE" id="PS00059">
    <property type="entry name" value="ADH_ZINC"/>
    <property type="match status" value="1"/>
</dbReference>
<proteinExistence type="inferred from homology"/>
<dbReference type="CDD" id="cd05283">
    <property type="entry name" value="CAD1"/>
    <property type="match status" value="1"/>
</dbReference>
<dbReference type="FunFam" id="3.40.50.720:FF:000022">
    <property type="entry name" value="Cinnamyl alcohol dehydrogenase"/>
    <property type="match status" value="1"/>
</dbReference>
<keyword evidence="9" id="KW-1185">Reference proteome</keyword>
<evidence type="ECO:0000256" key="4">
    <source>
        <dbReference type="ARBA" id="ARBA00023002"/>
    </source>
</evidence>
<evidence type="ECO:0000256" key="3">
    <source>
        <dbReference type="ARBA" id="ARBA00022833"/>
    </source>
</evidence>
<dbReference type="EMBL" id="FOKV01000004">
    <property type="protein sequence ID" value="SFC41778.1"/>
    <property type="molecule type" value="Genomic_DNA"/>
</dbReference>
<dbReference type="InterPro" id="IPR047109">
    <property type="entry name" value="CAD-like"/>
</dbReference>
<protein>
    <submittedName>
        <fullName evidence="8">Uncharacterized zinc-type alcohol dehydrogenase-like protein</fullName>
    </submittedName>
</protein>
<dbReference type="PROSITE" id="PS00065">
    <property type="entry name" value="D_2_HYDROXYACID_DH_1"/>
    <property type="match status" value="1"/>
</dbReference>
<sequence>MKSTEVKAFGAKTNTADLEQLQIDRRETLADDVEIDILYCGVCHSDIHTVRNDWGGSQYPVVPGHEIIGRVISIGKNVSKFKEGQLVGVGCMVDSCQHCQSCKDGLEQYCENGMVGTYNGKDEHLGGHTFGGYSEKIVVDQKFVLNVPENLDTKGVAPLLCAGITTWSPLRNWNVKEGDKVGVIGLGGLGHMGIKFAHALGAKVVMITTSPGKSEDAKRLGADEVLISKDEEQMAEHAGSFDFLLNTVPVKHDINPYIGLLKRDATMVLVGAIEPLEFHGGGLIMGRKSVAGSLIGGIKETQEMLDFCGEHDIVSDIEMIDMQNINEAYDRVTSNDVKYRFVIDMQSLKN</sequence>
<dbReference type="Gene3D" id="3.40.50.720">
    <property type="entry name" value="NAD(P)-binding Rossmann-like Domain"/>
    <property type="match status" value="1"/>
</dbReference>
<dbReference type="InterPro" id="IPR013154">
    <property type="entry name" value="ADH-like_N"/>
</dbReference>
<keyword evidence="4" id="KW-0560">Oxidoreductase</keyword>
<evidence type="ECO:0000256" key="5">
    <source>
        <dbReference type="RuleBase" id="RU361277"/>
    </source>
</evidence>
<dbReference type="InterPro" id="IPR013149">
    <property type="entry name" value="ADH-like_C"/>
</dbReference>
<feature type="domain" description="Alcohol dehydrogenase-like C-terminal" evidence="6">
    <location>
        <begin position="188"/>
        <end position="308"/>
    </location>
</feature>
<dbReference type="PANTHER" id="PTHR42683">
    <property type="entry name" value="ALDEHYDE REDUCTASE"/>
    <property type="match status" value="1"/>
</dbReference>
<evidence type="ECO:0000259" key="7">
    <source>
        <dbReference type="Pfam" id="PF08240"/>
    </source>
</evidence>
<evidence type="ECO:0000256" key="1">
    <source>
        <dbReference type="ARBA" id="ARBA00001947"/>
    </source>
</evidence>
<dbReference type="OrthoDB" id="9806940at2"/>
<dbReference type="Pfam" id="PF00107">
    <property type="entry name" value="ADH_zinc_N"/>
    <property type="match status" value="1"/>
</dbReference>
<organism evidence="8 9">
    <name type="scientific">Zunongwangia mangrovi</name>
    <dbReference type="NCBI Taxonomy" id="1334022"/>
    <lineage>
        <taxon>Bacteria</taxon>
        <taxon>Pseudomonadati</taxon>
        <taxon>Bacteroidota</taxon>
        <taxon>Flavobacteriia</taxon>
        <taxon>Flavobacteriales</taxon>
        <taxon>Flavobacteriaceae</taxon>
        <taxon>Zunongwangia</taxon>
    </lineage>
</organism>
<comment type="similarity">
    <text evidence="5">Belongs to the zinc-containing alcohol dehydrogenase family.</text>
</comment>
<dbReference type="Gene3D" id="3.90.180.10">
    <property type="entry name" value="Medium-chain alcohol dehydrogenases, catalytic domain"/>
    <property type="match status" value="1"/>
</dbReference>
<dbReference type="AlphaFoldDB" id="A0A1I1J596"/>
<dbReference type="STRING" id="1334022.SAMN04487907_104121"/>
<comment type="cofactor">
    <cofactor evidence="1 5">
        <name>Zn(2+)</name>
        <dbReference type="ChEBI" id="CHEBI:29105"/>
    </cofactor>
</comment>
<evidence type="ECO:0000256" key="2">
    <source>
        <dbReference type="ARBA" id="ARBA00022723"/>
    </source>
</evidence>